<keyword evidence="7 11" id="KW-1133">Transmembrane helix</keyword>
<keyword evidence="5 11" id="KW-0812">Transmembrane</keyword>
<dbReference type="PANTHER" id="PTHR48086:SF7">
    <property type="entry name" value="SODIUM-SOLUTE SYMPORTER-RELATED"/>
    <property type="match status" value="1"/>
</dbReference>
<feature type="transmembrane region" description="Helical" evidence="11">
    <location>
        <begin position="122"/>
        <end position="151"/>
    </location>
</feature>
<organism evidence="12 13">
    <name type="scientific">Paracoccus onchidii</name>
    <dbReference type="NCBI Taxonomy" id="3017813"/>
    <lineage>
        <taxon>Bacteria</taxon>
        <taxon>Pseudomonadati</taxon>
        <taxon>Pseudomonadota</taxon>
        <taxon>Alphaproteobacteria</taxon>
        <taxon>Rhodobacterales</taxon>
        <taxon>Paracoccaceae</taxon>
        <taxon>Paracoccus</taxon>
    </lineage>
</organism>
<keyword evidence="9" id="KW-0739">Sodium transport</keyword>
<dbReference type="InterPro" id="IPR050277">
    <property type="entry name" value="Sodium:Solute_Symporter"/>
</dbReference>
<gene>
    <name evidence="12" type="ORF">PAF17_07200</name>
</gene>
<feature type="transmembrane region" description="Helical" evidence="11">
    <location>
        <begin position="50"/>
        <end position="75"/>
    </location>
</feature>
<keyword evidence="13" id="KW-1185">Reference proteome</keyword>
<feature type="transmembrane region" description="Helical" evidence="11">
    <location>
        <begin position="81"/>
        <end position="102"/>
    </location>
</feature>
<evidence type="ECO:0000256" key="4">
    <source>
        <dbReference type="ARBA" id="ARBA00022475"/>
    </source>
</evidence>
<comment type="subcellular location">
    <subcellularLocation>
        <location evidence="1">Membrane</location>
        <topology evidence="1">Multi-pass membrane protein</topology>
    </subcellularLocation>
</comment>
<evidence type="ECO:0000256" key="6">
    <source>
        <dbReference type="ARBA" id="ARBA00022847"/>
    </source>
</evidence>
<feature type="transmembrane region" description="Helical" evidence="11">
    <location>
        <begin position="157"/>
        <end position="174"/>
    </location>
</feature>
<dbReference type="Proteomes" id="UP001165641">
    <property type="component" value="Unassembled WGS sequence"/>
</dbReference>
<feature type="transmembrane region" description="Helical" evidence="11">
    <location>
        <begin position="339"/>
        <end position="371"/>
    </location>
</feature>
<evidence type="ECO:0000256" key="11">
    <source>
        <dbReference type="SAM" id="Phobius"/>
    </source>
</evidence>
<proteinExistence type="inferred from homology"/>
<dbReference type="Gene3D" id="1.20.1730.10">
    <property type="entry name" value="Sodium/glucose cotransporter"/>
    <property type="match status" value="1"/>
</dbReference>
<evidence type="ECO:0000256" key="1">
    <source>
        <dbReference type="ARBA" id="ARBA00004141"/>
    </source>
</evidence>
<name>A0ABT4ZD50_9RHOB</name>
<evidence type="ECO:0000256" key="9">
    <source>
        <dbReference type="ARBA" id="ARBA00023201"/>
    </source>
</evidence>
<dbReference type="CDD" id="cd11474">
    <property type="entry name" value="SLC5sbd_CHT"/>
    <property type="match status" value="1"/>
</dbReference>
<dbReference type="PANTHER" id="PTHR48086">
    <property type="entry name" value="SODIUM/PROLINE SYMPORTER-RELATED"/>
    <property type="match status" value="1"/>
</dbReference>
<dbReference type="PROSITE" id="PS50283">
    <property type="entry name" value="NA_SOLUT_SYMP_3"/>
    <property type="match status" value="1"/>
</dbReference>
<keyword evidence="3" id="KW-0813">Transport</keyword>
<feature type="transmembrane region" description="Helical" evidence="11">
    <location>
        <begin position="391"/>
        <end position="410"/>
    </location>
</feature>
<dbReference type="Pfam" id="PF00474">
    <property type="entry name" value="SSF"/>
    <property type="match status" value="1"/>
</dbReference>
<evidence type="ECO:0000256" key="3">
    <source>
        <dbReference type="ARBA" id="ARBA00022448"/>
    </source>
</evidence>
<keyword evidence="6" id="KW-0769">Symport</keyword>
<dbReference type="PROSITE" id="PS00456">
    <property type="entry name" value="NA_SOLUT_SYMP_1"/>
    <property type="match status" value="1"/>
</dbReference>
<evidence type="ECO:0000256" key="5">
    <source>
        <dbReference type="ARBA" id="ARBA00022692"/>
    </source>
</evidence>
<feature type="transmembrane region" description="Helical" evidence="11">
    <location>
        <begin position="416"/>
        <end position="438"/>
    </location>
</feature>
<evidence type="ECO:0000256" key="8">
    <source>
        <dbReference type="ARBA" id="ARBA00023136"/>
    </source>
</evidence>
<evidence type="ECO:0000256" key="10">
    <source>
        <dbReference type="RuleBase" id="RU362091"/>
    </source>
</evidence>
<feature type="transmembrane region" description="Helical" evidence="11">
    <location>
        <begin position="295"/>
        <end position="319"/>
    </location>
</feature>
<reference evidence="12" key="1">
    <citation type="submission" date="2022-12" db="EMBL/GenBank/DDBJ databases">
        <title>Paracoccus onchidii sp. nov., isolated from a marine invertebrate from the South China Sea.</title>
        <authorList>
            <person name="Xu S."/>
            <person name="Liu Z."/>
            <person name="Xu Y."/>
        </authorList>
    </citation>
    <scope>NUCLEOTIDE SEQUENCE</scope>
    <source>
        <strain evidence="12">Z330</strain>
    </source>
</reference>
<comment type="similarity">
    <text evidence="2 10">Belongs to the sodium:solute symporter (SSF) (TC 2.A.21) family.</text>
</comment>
<keyword evidence="9" id="KW-0915">Sodium</keyword>
<accession>A0ABT4ZD50</accession>
<dbReference type="EMBL" id="JAQBIE010000008">
    <property type="protein sequence ID" value="MDB6177295.1"/>
    <property type="molecule type" value="Genomic_DNA"/>
</dbReference>
<keyword evidence="4" id="KW-1003">Cell membrane</keyword>
<keyword evidence="9" id="KW-0406">Ion transport</keyword>
<evidence type="ECO:0000313" key="12">
    <source>
        <dbReference type="EMBL" id="MDB6177295.1"/>
    </source>
</evidence>
<protein>
    <submittedName>
        <fullName evidence="12">Sodium:solute symporter family protein</fullName>
    </submittedName>
</protein>
<dbReference type="InterPro" id="IPR018212">
    <property type="entry name" value="Na/solute_symporter_CS"/>
</dbReference>
<evidence type="ECO:0000256" key="7">
    <source>
        <dbReference type="ARBA" id="ARBA00022989"/>
    </source>
</evidence>
<keyword evidence="8 11" id="KW-0472">Membrane</keyword>
<dbReference type="RefSeq" id="WP_271888423.1">
    <property type="nucleotide sequence ID" value="NZ_JAQBIE010000008.1"/>
</dbReference>
<sequence length="544" mass="58590">MEQSYEYGSLVLGGLGIYMAILLFVGWWASKCVTDEADFLVAGRRLGMPLMVGALVATWFGAGTTMGASGASYLLGVQGVIFDPFGAALCLVLLGLFFARVVRRSKFMTLVDFFESRYDGRVAGLSAFVMLIAEMGWIGALLVGFGSIITFFTGLPLAWGIGFSTLVLIVYTFMGGMYAVTLTDSVQIAIVTISMIAIFIVVMSLPEVGGWDYIFANDPSHNWMGNNQWDFLPTSEARADAELGNAGFNYYTGHMGWFYWLAAIMAVGVGSIAAQDVNQRLMSARSENVGVSSAIVSGVVYVILGMIPVILGIAAFKIYPDMDFDMVQNQMLLVMAADYLPTGLVIIFVCGLVAALMSSAAAATLAGASILGYNGVKMLNPNISDAASLRWTRIFVPIVACLSLLIALRFEVIYNLMVAAWTLLLVSNFVPYACGFFWKKANSAGALASMVGGFLGWIAGYFHYIPLTSEANTDIVPGVEGVYQDWANWDAIYIGSIWGVIASVTLMVVVSLATRKSVPSKPLLDADGEPLNMKGWFGLIPSRH</sequence>
<evidence type="ECO:0000256" key="2">
    <source>
        <dbReference type="ARBA" id="ARBA00006434"/>
    </source>
</evidence>
<feature type="transmembrane region" description="Helical" evidence="11">
    <location>
        <begin position="186"/>
        <end position="205"/>
    </location>
</feature>
<dbReference type="InterPro" id="IPR038377">
    <property type="entry name" value="Na/Glc_symporter_sf"/>
</dbReference>
<feature type="transmembrane region" description="Helical" evidence="11">
    <location>
        <begin position="491"/>
        <end position="513"/>
    </location>
</feature>
<feature type="transmembrane region" description="Helical" evidence="11">
    <location>
        <begin position="445"/>
        <end position="464"/>
    </location>
</feature>
<feature type="transmembrane region" description="Helical" evidence="11">
    <location>
        <begin position="6"/>
        <end position="29"/>
    </location>
</feature>
<feature type="transmembrane region" description="Helical" evidence="11">
    <location>
        <begin position="257"/>
        <end position="274"/>
    </location>
</feature>
<dbReference type="InterPro" id="IPR001734">
    <property type="entry name" value="Na/solute_symporter"/>
</dbReference>
<evidence type="ECO:0000313" key="13">
    <source>
        <dbReference type="Proteomes" id="UP001165641"/>
    </source>
</evidence>
<comment type="caution">
    <text evidence="12">The sequence shown here is derived from an EMBL/GenBank/DDBJ whole genome shotgun (WGS) entry which is preliminary data.</text>
</comment>